<evidence type="ECO:0000259" key="10">
    <source>
        <dbReference type="PROSITE" id="PS51986"/>
    </source>
</evidence>
<reference evidence="12 13" key="1">
    <citation type="submission" date="2016-01" db="EMBL/GenBank/DDBJ databases">
        <title>Use of Whole Genome Sequencing to ascertain that Brevibacterium massiliense (Roux, Raoult 2009) is a later heterotypic synonym of Brevibacterium ravenspurgense (Mages 2008).</title>
        <authorList>
            <person name="Bernier A.-M."/>
            <person name="Burdz T."/>
            <person name="Huynh C."/>
            <person name="Pachecho A.L."/>
            <person name="Wiebe D."/>
            <person name="Bonner C."/>
            <person name="Bernard K."/>
        </authorList>
    </citation>
    <scope>NUCLEOTIDE SEQUENCE [LARGE SCALE GENOMIC DNA]</scope>
    <source>
        <strain evidence="12 13">CCUG56047</strain>
    </source>
</reference>
<evidence type="ECO:0000256" key="4">
    <source>
        <dbReference type="ARBA" id="ARBA00022723"/>
    </source>
</evidence>
<keyword evidence="5" id="KW-0547">Nucleotide-binding</keyword>
<evidence type="ECO:0000256" key="8">
    <source>
        <dbReference type="PROSITE-ProRule" id="PRU01330"/>
    </source>
</evidence>
<proteinExistence type="inferred from homology"/>
<evidence type="ECO:0000256" key="3">
    <source>
        <dbReference type="ARBA" id="ARBA00022598"/>
    </source>
</evidence>
<comment type="cofactor">
    <cofactor evidence="1">
        <name>Mg(2+)</name>
        <dbReference type="ChEBI" id="CHEBI:18420"/>
    </cofactor>
</comment>
<dbReference type="InterPro" id="IPR014746">
    <property type="entry name" value="Gln_synth/guanido_kin_cat_dom"/>
</dbReference>
<dbReference type="InterPro" id="IPR008147">
    <property type="entry name" value="Gln_synt_N"/>
</dbReference>
<dbReference type="Gene3D" id="3.10.20.70">
    <property type="entry name" value="Glutamine synthetase, N-terminal domain"/>
    <property type="match status" value="1"/>
</dbReference>
<dbReference type="PROSITE" id="PS51986">
    <property type="entry name" value="GS_BETA_GRASP"/>
    <property type="match status" value="1"/>
</dbReference>
<dbReference type="Pfam" id="PF00120">
    <property type="entry name" value="Gln-synt_C"/>
    <property type="match status" value="1"/>
</dbReference>
<evidence type="ECO:0000256" key="7">
    <source>
        <dbReference type="ARBA" id="ARBA00022842"/>
    </source>
</evidence>
<protein>
    <submittedName>
        <fullName evidence="12">Putative glutamine synthetase 2</fullName>
        <ecNumber evidence="12">6.3.1.2</ecNumber>
    </submittedName>
</protein>
<dbReference type="Proteomes" id="UP000243589">
    <property type="component" value="Unassembled WGS sequence"/>
</dbReference>
<dbReference type="SUPFAM" id="SSF55931">
    <property type="entry name" value="Glutamine synthetase/guanido kinase"/>
    <property type="match status" value="1"/>
</dbReference>
<keyword evidence="6" id="KW-0067">ATP-binding</keyword>
<dbReference type="EMBL" id="LQQC01000010">
    <property type="protein sequence ID" value="KXZ58262.1"/>
    <property type="molecule type" value="Genomic_DNA"/>
</dbReference>
<evidence type="ECO:0000256" key="1">
    <source>
        <dbReference type="ARBA" id="ARBA00001946"/>
    </source>
</evidence>
<keyword evidence="3 12" id="KW-0436">Ligase</keyword>
<dbReference type="GO" id="GO:0005524">
    <property type="term" value="F:ATP binding"/>
    <property type="evidence" value="ECO:0007669"/>
    <property type="project" value="UniProtKB-KW"/>
</dbReference>
<feature type="domain" description="GS catalytic" evidence="11">
    <location>
        <begin position="109"/>
        <end position="446"/>
    </location>
</feature>
<dbReference type="PATRIC" id="fig|479117.4.peg.1296"/>
<dbReference type="FunFam" id="3.30.590.10:FF:000003">
    <property type="entry name" value="Glutamine synthetase 2"/>
    <property type="match status" value="1"/>
</dbReference>
<dbReference type="SUPFAM" id="SSF54368">
    <property type="entry name" value="Glutamine synthetase, N-terminal domain"/>
    <property type="match status" value="1"/>
</dbReference>
<accession>A0A150H841</accession>
<dbReference type="GO" id="GO:0006542">
    <property type="term" value="P:glutamine biosynthetic process"/>
    <property type="evidence" value="ECO:0007669"/>
    <property type="project" value="InterPro"/>
</dbReference>
<dbReference type="GO" id="GO:0004356">
    <property type="term" value="F:glutamine synthetase activity"/>
    <property type="evidence" value="ECO:0007669"/>
    <property type="project" value="UniProtKB-EC"/>
</dbReference>
<name>A0A150H841_9MICO</name>
<dbReference type="GO" id="GO:0046872">
    <property type="term" value="F:metal ion binding"/>
    <property type="evidence" value="ECO:0007669"/>
    <property type="project" value="UniProtKB-KW"/>
</dbReference>
<dbReference type="EC" id="6.3.1.2" evidence="12"/>
<keyword evidence="4" id="KW-0479">Metal-binding</keyword>
<evidence type="ECO:0000259" key="11">
    <source>
        <dbReference type="PROSITE" id="PS51987"/>
    </source>
</evidence>
<keyword evidence="7" id="KW-0460">Magnesium</keyword>
<dbReference type="InterPro" id="IPR008146">
    <property type="entry name" value="Gln_synth_cat_dom"/>
</dbReference>
<dbReference type="InterPro" id="IPR027303">
    <property type="entry name" value="Gln_synth_gly_rich_site"/>
</dbReference>
<dbReference type="PANTHER" id="PTHR43785:SF11">
    <property type="entry name" value="GAMMA-GLUTAMYLPOLYAMINE SYNTHETASE GLNA2"/>
    <property type="match status" value="1"/>
</dbReference>
<keyword evidence="13" id="KW-1185">Reference proteome</keyword>
<dbReference type="PANTHER" id="PTHR43785">
    <property type="entry name" value="GAMMA-GLUTAMYLPUTRESCINE SYNTHETASE"/>
    <property type="match status" value="1"/>
</dbReference>
<evidence type="ECO:0000313" key="12">
    <source>
        <dbReference type="EMBL" id="KXZ58262.1"/>
    </source>
</evidence>
<dbReference type="AlphaFoldDB" id="A0A150H841"/>
<evidence type="ECO:0000256" key="6">
    <source>
        <dbReference type="ARBA" id="ARBA00022840"/>
    </source>
</evidence>
<dbReference type="SMART" id="SM01230">
    <property type="entry name" value="Gln-synt_C"/>
    <property type="match status" value="1"/>
</dbReference>
<organism evidence="12 13">
    <name type="scientific">Brevibacterium ravenspurgense</name>
    <dbReference type="NCBI Taxonomy" id="479117"/>
    <lineage>
        <taxon>Bacteria</taxon>
        <taxon>Bacillati</taxon>
        <taxon>Actinomycetota</taxon>
        <taxon>Actinomycetes</taxon>
        <taxon>Micrococcales</taxon>
        <taxon>Brevibacteriaceae</taxon>
        <taxon>Brevibacterium</taxon>
    </lineage>
</organism>
<feature type="domain" description="GS beta-grasp" evidence="10">
    <location>
        <begin position="17"/>
        <end position="102"/>
    </location>
</feature>
<evidence type="ECO:0000256" key="2">
    <source>
        <dbReference type="ARBA" id="ARBA00009897"/>
    </source>
</evidence>
<dbReference type="Pfam" id="PF03951">
    <property type="entry name" value="Gln-synt_N"/>
    <property type="match status" value="1"/>
</dbReference>
<evidence type="ECO:0000256" key="5">
    <source>
        <dbReference type="ARBA" id="ARBA00022741"/>
    </source>
</evidence>
<evidence type="ECO:0000313" key="13">
    <source>
        <dbReference type="Proteomes" id="UP000243589"/>
    </source>
</evidence>
<dbReference type="Gene3D" id="3.30.590.10">
    <property type="entry name" value="Glutamine synthetase/guanido kinase, catalytic domain"/>
    <property type="match status" value="1"/>
</dbReference>
<sequence length="446" mass="49755">MGLTKQQEAVLRDVDDRDVRFVRLWFPDIMGRLKSVAIVPDELDGAFTEGIGFDGSALEGFSRVIEDDMVLRPDSSTYSLLPWRGEVEPTGRMFCDVLTPDGEPAASYPRNILARTLAKARERGFTFIVHPEMEFYLFRSAELDGKPPVPVDDAGYFDHVNGGTANDFRRSAVQMLESMGISVEFSHHEAGPGQNEIDLRYADAMTMADNVMTFKAVVKEVAISQGVHATFMPKPLAEHPGNGMHTHLSLFEGEDNAFFEAGAEYQLSTTGRQFAAGLLHHAPEIAAVTNQYVNSYKRLWTGHEAPSYISWGRTGTALVRVPQYKSGKESSARIEYRGMDSCANPYLAYSVLLAAGLKGIEEGMELPPEVEDDVWDLSRRERSAMGIEPLPASLSEALRCMENSELVADTLGEEVFDFYLRDKAREWRDYRAQVTAYELDGLYTQT</sequence>
<comment type="similarity">
    <text evidence="2 8 9">Belongs to the glutamine synthetase family.</text>
</comment>
<dbReference type="PROSITE" id="PS51987">
    <property type="entry name" value="GS_CATALYTIC"/>
    <property type="match status" value="1"/>
</dbReference>
<dbReference type="PROSITE" id="PS00181">
    <property type="entry name" value="GLNA_ATP"/>
    <property type="match status" value="1"/>
</dbReference>
<evidence type="ECO:0000256" key="9">
    <source>
        <dbReference type="RuleBase" id="RU000384"/>
    </source>
</evidence>
<comment type="caution">
    <text evidence="12">The sequence shown here is derived from an EMBL/GenBank/DDBJ whole genome shotgun (WGS) entry which is preliminary data.</text>
</comment>
<gene>
    <name evidence="12" type="primary">glnA_2</name>
    <name evidence="12" type="ORF">Bravens_01300</name>
</gene>
<dbReference type="InterPro" id="IPR036651">
    <property type="entry name" value="Gln_synt_N_sf"/>
</dbReference>